<feature type="region of interest" description="Disordered" evidence="2">
    <location>
        <begin position="106"/>
        <end position="132"/>
    </location>
</feature>
<evidence type="ECO:0000256" key="1">
    <source>
        <dbReference type="ARBA" id="ARBA00023157"/>
    </source>
</evidence>
<dbReference type="AlphaFoldDB" id="A0A8X6R5I9"/>
<dbReference type="OrthoDB" id="6436124at2759"/>
<dbReference type="EMBL" id="BMAW01037466">
    <property type="protein sequence ID" value="GFU48515.1"/>
    <property type="molecule type" value="Genomic_DNA"/>
</dbReference>
<comment type="caution">
    <text evidence="4">The sequence shown here is derived from an EMBL/GenBank/DDBJ whole genome shotgun (WGS) entry which is preliminary data.</text>
</comment>
<feature type="domain" description="Granulins" evidence="3">
    <location>
        <begin position="57"/>
        <end position="88"/>
    </location>
</feature>
<sequence length="132" mass="14191">MGFTDGLVISSDSKSVTNTSKSDKMRKLVLSLLISVFITGIVAEVCDDGTDCGSKVCCKSWFHYRCCPIENGVCCSGGNHCCPKNQECLQMGINNFCASEKFMLSPGNNSERSVSVRPSVLTERSGSSSITK</sequence>
<accession>A0A8X6R5I9</accession>
<keyword evidence="5" id="KW-1185">Reference proteome</keyword>
<proteinExistence type="predicted"/>
<organism evidence="4 5">
    <name type="scientific">Nephila pilipes</name>
    <name type="common">Giant wood spider</name>
    <name type="synonym">Nephila maculata</name>
    <dbReference type="NCBI Taxonomy" id="299642"/>
    <lineage>
        <taxon>Eukaryota</taxon>
        <taxon>Metazoa</taxon>
        <taxon>Ecdysozoa</taxon>
        <taxon>Arthropoda</taxon>
        <taxon>Chelicerata</taxon>
        <taxon>Arachnida</taxon>
        <taxon>Araneae</taxon>
        <taxon>Araneomorphae</taxon>
        <taxon>Entelegynae</taxon>
        <taxon>Araneoidea</taxon>
        <taxon>Nephilidae</taxon>
        <taxon>Nephila</taxon>
    </lineage>
</organism>
<keyword evidence="1" id="KW-1015">Disulfide bond</keyword>
<evidence type="ECO:0000313" key="4">
    <source>
        <dbReference type="EMBL" id="GFU48515.1"/>
    </source>
</evidence>
<dbReference type="Gene3D" id="2.10.25.160">
    <property type="entry name" value="Granulin"/>
    <property type="match status" value="1"/>
</dbReference>
<protein>
    <recommendedName>
        <fullName evidence="3">Granulins domain-containing protein</fullName>
    </recommendedName>
</protein>
<dbReference type="Pfam" id="PF00396">
    <property type="entry name" value="Granulin"/>
    <property type="match status" value="1"/>
</dbReference>
<evidence type="ECO:0000259" key="3">
    <source>
        <dbReference type="Pfam" id="PF00396"/>
    </source>
</evidence>
<gene>
    <name evidence="4" type="ORF">NPIL_45801</name>
</gene>
<dbReference type="InterPro" id="IPR000118">
    <property type="entry name" value="Granulin"/>
</dbReference>
<evidence type="ECO:0000256" key="2">
    <source>
        <dbReference type="SAM" id="MobiDB-lite"/>
    </source>
</evidence>
<feature type="compositionally biased region" description="Polar residues" evidence="2">
    <location>
        <begin position="122"/>
        <end position="132"/>
    </location>
</feature>
<dbReference type="InterPro" id="IPR037277">
    <property type="entry name" value="Granulin_sf"/>
</dbReference>
<dbReference type="Proteomes" id="UP000887013">
    <property type="component" value="Unassembled WGS sequence"/>
</dbReference>
<reference evidence="4" key="1">
    <citation type="submission" date="2020-08" db="EMBL/GenBank/DDBJ databases">
        <title>Multicomponent nature underlies the extraordinary mechanical properties of spider dragline silk.</title>
        <authorList>
            <person name="Kono N."/>
            <person name="Nakamura H."/>
            <person name="Mori M."/>
            <person name="Yoshida Y."/>
            <person name="Ohtoshi R."/>
            <person name="Malay A.D."/>
            <person name="Moran D.A.P."/>
            <person name="Tomita M."/>
            <person name="Numata K."/>
            <person name="Arakawa K."/>
        </authorList>
    </citation>
    <scope>NUCLEOTIDE SEQUENCE</scope>
</reference>
<name>A0A8X6R5I9_NEPPI</name>
<evidence type="ECO:0000313" key="5">
    <source>
        <dbReference type="Proteomes" id="UP000887013"/>
    </source>
</evidence>